<keyword evidence="5 8" id="KW-0560">Oxidoreductase</keyword>
<evidence type="ECO:0000256" key="4">
    <source>
        <dbReference type="ARBA" id="ARBA00022827"/>
    </source>
</evidence>
<keyword evidence="9" id="KW-1185">Reference proteome</keyword>
<evidence type="ECO:0000313" key="9">
    <source>
        <dbReference type="Proteomes" id="UP001601627"/>
    </source>
</evidence>
<dbReference type="InterPro" id="IPR013786">
    <property type="entry name" value="AcylCoA_DH/ox_N"/>
</dbReference>
<organism evidence="8 9">
    <name type="scientific">Streptomyces marokkonensis</name>
    <dbReference type="NCBI Taxonomy" id="324855"/>
    <lineage>
        <taxon>Bacteria</taxon>
        <taxon>Bacillati</taxon>
        <taxon>Actinomycetota</taxon>
        <taxon>Actinomycetes</taxon>
        <taxon>Kitasatosporales</taxon>
        <taxon>Streptomycetaceae</taxon>
        <taxon>Streptomyces</taxon>
    </lineage>
</organism>
<dbReference type="Pfam" id="PF00441">
    <property type="entry name" value="Acyl-CoA_dh_1"/>
    <property type="match status" value="1"/>
</dbReference>
<comment type="similarity">
    <text evidence="2">Belongs to the acyl-CoA dehydrogenase family.</text>
</comment>
<feature type="domain" description="Acyl-CoA dehydrogenase/oxidase C-terminal" evidence="6">
    <location>
        <begin position="214"/>
        <end position="354"/>
    </location>
</feature>
<dbReference type="SUPFAM" id="SSF56645">
    <property type="entry name" value="Acyl-CoA dehydrogenase NM domain-like"/>
    <property type="match status" value="1"/>
</dbReference>
<reference evidence="8 9" key="1">
    <citation type="submission" date="2024-09" db="EMBL/GenBank/DDBJ databases">
        <title>The Natural Products Discovery Center: Release of the First 8490 Sequenced Strains for Exploring Actinobacteria Biosynthetic Diversity.</title>
        <authorList>
            <person name="Kalkreuter E."/>
            <person name="Kautsar S.A."/>
            <person name="Yang D."/>
            <person name="Bader C.D."/>
            <person name="Teijaro C.N."/>
            <person name="Fluegel L."/>
            <person name="Davis C.M."/>
            <person name="Simpson J.R."/>
            <person name="Lauterbach L."/>
            <person name="Steele A.D."/>
            <person name="Gui C."/>
            <person name="Meng S."/>
            <person name="Li G."/>
            <person name="Viehrig K."/>
            <person name="Ye F."/>
            <person name="Su P."/>
            <person name="Kiefer A.F."/>
            <person name="Nichols A."/>
            <person name="Cepeda A.J."/>
            <person name="Yan W."/>
            <person name="Fan B."/>
            <person name="Jiang Y."/>
            <person name="Adhikari A."/>
            <person name="Zheng C.-J."/>
            <person name="Schuster L."/>
            <person name="Cowan T.M."/>
            <person name="Smanski M.J."/>
            <person name="Chevrette M.G."/>
            <person name="De Carvalho L.P.S."/>
            <person name="Shen B."/>
        </authorList>
    </citation>
    <scope>NUCLEOTIDE SEQUENCE [LARGE SCALE GENOMIC DNA]</scope>
    <source>
        <strain evidence="8 9">NPDC058328</strain>
    </source>
</reference>
<dbReference type="RefSeq" id="WP_388233928.1">
    <property type="nucleotide sequence ID" value="NZ_JBHVZQ010000005.1"/>
</dbReference>
<comment type="cofactor">
    <cofactor evidence="1">
        <name>FAD</name>
        <dbReference type="ChEBI" id="CHEBI:57692"/>
    </cofactor>
</comment>
<proteinExistence type="inferred from homology"/>
<keyword evidence="4" id="KW-0274">FAD</keyword>
<dbReference type="PANTHER" id="PTHR43884">
    <property type="entry name" value="ACYL-COA DEHYDROGENASE"/>
    <property type="match status" value="1"/>
</dbReference>
<comment type="caution">
    <text evidence="8">The sequence shown here is derived from an EMBL/GenBank/DDBJ whole genome shotgun (WGS) entry which is preliminary data.</text>
</comment>
<dbReference type="Pfam" id="PF02771">
    <property type="entry name" value="Acyl-CoA_dh_N"/>
    <property type="match status" value="1"/>
</dbReference>
<dbReference type="EC" id="1.-.-.-" evidence="8"/>
<gene>
    <name evidence="8" type="ORF">ACFVZC_08550</name>
</gene>
<dbReference type="PANTHER" id="PTHR43884:SF20">
    <property type="entry name" value="ACYL-COA DEHYDROGENASE FADE28"/>
    <property type="match status" value="1"/>
</dbReference>
<evidence type="ECO:0000256" key="2">
    <source>
        <dbReference type="ARBA" id="ARBA00009347"/>
    </source>
</evidence>
<dbReference type="Gene3D" id="1.10.540.10">
    <property type="entry name" value="Acyl-CoA dehydrogenase/oxidase, N-terminal domain"/>
    <property type="match status" value="1"/>
</dbReference>
<evidence type="ECO:0000259" key="6">
    <source>
        <dbReference type="Pfam" id="PF00441"/>
    </source>
</evidence>
<evidence type="ECO:0000256" key="5">
    <source>
        <dbReference type="ARBA" id="ARBA00023002"/>
    </source>
</evidence>
<accession>A0ABW6Q2Y4</accession>
<evidence type="ECO:0000259" key="7">
    <source>
        <dbReference type="Pfam" id="PF02771"/>
    </source>
</evidence>
<protein>
    <submittedName>
        <fullName evidence="8">Acyl-CoA dehydrogenase family protein</fullName>
        <ecNumber evidence="8">1.-.-.-</ecNumber>
    </submittedName>
</protein>
<dbReference type="InterPro" id="IPR036250">
    <property type="entry name" value="AcylCo_DH-like_C"/>
</dbReference>
<dbReference type="Gene3D" id="1.20.140.10">
    <property type="entry name" value="Butyryl-CoA Dehydrogenase, subunit A, domain 3"/>
    <property type="match status" value="1"/>
</dbReference>
<feature type="domain" description="Acyl-CoA dehydrogenase/oxidase N-terminal" evidence="7">
    <location>
        <begin position="10"/>
        <end position="107"/>
    </location>
</feature>
<dbReference type="GO" id="GO:0016491">
    <property type="term" value="F:oxidoreductase activity"/>
    <property type="evidence" value="ECO:0007669"/>
    <property type="project" value="UniProtKB-KW"/>
</dbReference>
<evidence type="ECO:0000256" key="3">
    <source>
        <dbReference type="ARBA" id="ARBA00022630"/>
    </source>
</evidence>
<sequence length="361" mass="37345">MSTQPDLLYSEEEEALRAAVRDLLTDHCDAAGVIARTESDAPHDLSLWKALADGMGLAGLLVPEDQGGQGATHREAAVVLEELGRAVAPVPYLTSAVVATEALLACGEAGELLSGLTSGRRIGALAVGLHTAPGAAFTTVRLEGGALHGELTGIADAAVADVLLVPADDGGLYAVEADAVTVTPQISLDLTRPLARIALDGAAGRRLGDAGPAVRRALRTGAGLLASEQLGLADWSLTETVRYLKERKQFNRPVGGFQALKHRLAQLWLEVVSLRAAARGAADALATGEDTEVAVAVAQAYAAPVAVRAAEEALQLHGGIGMTWEHPVHLHLKRAKADSLAHGTAGAHREALAELVDLRAP</sequence>
<dbReference type="Proteomes" id="UP001601627">
    <property type="component" value="Unassembled WGS sequence"/>
</dbReference>
<keyword evidence="3" id="KW-0285">Flavoprotein</keyword>
<dbReference type="InterPro" id="IPR009100">
    <property type="entry name" value="AcylCoA_DH/oxidase_NM_dom_sf"/>
</dbReference>
<dbReference type="InterPro" id="IPR037069">
    <property type="entry name" value="AcylCoA_DH/ox_N_sf"/>
</dbReference>
<dbReference type="EMBL" id="JBHVZQ010000005">
    <property type="protein sequence ID" value="MFF1273441.1"/>
    <property type="molecule type" value="Genomic_DNA"/>
</dbReference>
<evidence type="ECO:0000256" key="1">
    <source>
        <dbReference type="ARBA" id="ARBA00001974"/>
    </source>
</evidence>
<name>A0ABW6Q2Y4_9ACTN</name>
<dbReference type="SUPFAM" id="SSF47203">
    <property type="entry name" value="Acyl-CoA dehydrogenase C-terminal domain-like"/>
    <property type="match status" value="1"/>
</dbReference>
<dbReference type="InterPro" id="IPR009075">
    <property type="entry name" value="AcylCo_DH/oxidase_C"/>
</dbReference>
<evidence type="ECO:0000313" key="8">
    <source>
        <dbReference type="EMBL" id="MFF1273441.1"/>
    </source>
</evidence>